<dbReference type="InterPro" id="IPR036859">
    <property type="entry name" value="CAP-Gly_dom_sf"/>
</dbReference>
<feature type="compositionally biased region" description="Acidic residues" evidence="3">
    <location>
        <begin position="516"/>
        <end position="532"/>
    </location>
</feature>
<gene>
    <name evidence="5" type="ORF">VFPPC_00329</name>
</gene>
<dbReference type="SUPFAM" id="SSF74924">
    <property type="entry name" value="Cap-Gly domain"/>
    <property type="match status" value="1"/>
</dbReference>
<dbReference type="SMART" id="SM01052">
    <property type="entry name" value="CAP_GLY"/>
    <property type="match status" value="1"/>
</dbReference>
<dbReference type="Gene3D" id="3.80.10.10">
    <property type="entry name" value="Ribonuclease Inhibitor"/>
    <property type="match status" value="2"/>
</dbReference>
<accession>A0A179G480</accession>
<dbReference type="AlphaFoldDB" id="A0A179G480"/>
<organism evidence="5 6">
    <name type="scientific">Pochonia chlamydosporia 170</name>
    <dbReference type="NCBI Taxonomy" id="1380566"/>
    <lineage>
        <taxon>Eukaryota</taxon>
        <taxon>Fungi</taxon>
        <taxon>Dikarya</taxon>
        <taxon>Ascomycota</taxon>
        <taxon>Pezizomycotina</taxon>
        <taxon>Sordariomycetes</taxon>
        <taxon>Hypocreomycetidae</taxon>
        <taxon>Hypocreales</taxon>
        <taxon>Clavicipitaceae</taxon>
        <taxon>Pochonia</taxon>
    </lineage>
</organism>
<feature type="domain" description="CAP-Gly" evidence="4">
    <location>
        <begin position="24"/>
        <end position="70"/>
    </location>
</feature>
<dbReference type="InterPro" id="IPR000938">
    <property type="entry name" value="CAP-Gly_domain"/>
</dbReference>
<evidence type="ECO:0000259" key="4">
    <source>
        <dbReference type="PROSITE" id="PS50245"/>
    </source>
</evidence>
<protein>
    <submittedName>
        <fullName evidence="5">Tubulin-specific chaperone E</fullName>
    </submittedName>
</protein>
<sequence length="574" mass="63265">MSQEPYVGQRISYGGALCTVRYVGDVAGTTGSWLGVEWDDATRGKHDGSHKGVRYFTCLSRSSTAASFVRPTRPKDDGQGFLSALKEKYLSDPSQDKNGQEGAQIVISGRKVAEEVGFDKIWKKLSQVRDLKIVILDGLRIATARQDGDDSIAESCPSIVHVDLSRNLFETIGPVVDICAELTTLRKLSINGNRFQNLLKDAALDKIGVAFQGVTDLSLEEALLSWEELCAIATRCPSLTTFNAGSNQLTSLPEMNHLSLSDTLTSINLEFNDFTALSDIASLTSLTALRNLHLKGNNITAISPDETPGPIFPPSLQYLDVSYNNISTWSFVDLLPKHLPGLNALRLSHNPVYDAAKDDDKKASSSEESHMFTIGRLANLKSLNFAQVKTADRTNAEMFYLSRIAKQLATVPESAEPTILVQHPRYKELCDIYGEPDVIRRDEVNPSFLEARLITVAFHFEGQQNKVAKIPKSFDVYAVKGVAGRLFGLSPLRVKLVWETGEWDPVAGYDDRDGESSDEEEPDDDEAEEMGEEGGAKNGRSGRWIKREVELRDGPKQLGYCVDGLDVSIRVEMP</sequence>
<dbReference type="InterPro" id="IPR032675">
    <property type="entry name" value="LRR_dom_sf"/>
</dbReference>
<evidence type="ECO:0000313" key="6">
    <source>
        <dbReference type="Proteomes" id="UP000078397"/>
    </source>
</evidence>
<dbReference type="EMBL" id="LSBJ02000001">
    <property type="protein sequence ID" value="OAQ72320.1"/>
    <property type="molecule type" value="Genomic_DNA"/>
</dbReference>
<dbReference type="SMART" id="SM00364">
    <property type="entry name" value="LRR_BAC"/>
    <property type="match status" value="3"/>
</dbReference>
<keyword evidence="6" id="KW-1185">Reference proteome</keyword>
<dbReference type="Pfam" id="PF13855">
    <property type="entry name" value="LRR_8"/>
    <property type="match status" value="1"/>
</dbReference>
<keyword evidence="1" id="KW-0433">Leucine-rich repeat</keyword>
<evidence type="ECO:0000256" key="2">
    <source>
        <dbReference type="ARBA" id="ARBA00022737"/>
    </source>
</evidence>
<reference evidence="5 6" key="1">
    <citation type="journal article" date="2016" name="PLoS Pathog.">
        <title>Biosynthesis of antibiotic leucinostatins in bio-control fungus Purpureocillium lilacinum and their inhibition on phytophthora revealed by genome mining.</title>
        <authorList>
            <person name="Wang G."/>
            <person name="Liu Z."/>
            <person name="Lin R."/>
            <person name="Li E."/>
            <person name="Mao Z."/>
            <person name="Ling J."/>
            <person name="Yang Y."/>
            <person name="Yin W.B."/>
            <person name="Xie B."/>
        </authorList>
    </citation>
    <scope>NUCLEOTIDE SEQUENCE [LARGE SCALE GENOMIC DNA]</scope>
    <source>
        <strain evidence="5">170</strain>
    </source>
</reference>
<dbReference type="PROSITE" id="PS51450">
    <property type="entry name" value="LRR"/>
    <property type="match status" value="2"/>
</dbReference>
<dbReference type="PROSITE" id="PS00845">
    <property type="entry name" value="CAP_GLY_1"/>
    <property type="match status" value="1"/>
</dbReference>
<comment type="caution">
    <text evidence="5">The sequence shown here is derived from an EMBL/GenBank/DDBJ whole genome shotgun (WGS) entry which is preliminary data.</text>
</comment>
<dbReference type="PROSITE" id="PS50245">
    <property type="entry name" value="CAP_GLY_2"/>
    <property type="match status" value="1"/>
</dbReference>
<dbReference type="Pfam" id="PF01302">
    <property type="entry name" value="CAP_GLY"/>
    <property type="match status" value="1"/>
</dbReference>
<dbReference type="PANTHER" id="PTHR15454:SF56">
    <property type="entry name" value="PROTEIN PHOSPHATASE 1 REGULATORY SUBUNIT 7-RELATED"/>
    <property type="match status" value="1"/>
</dbReference>
<keyword evidence="2" id="KW-0677">Repeat</keyword>
<evidence type="ECO:0000256" key="3">
    <source>
        <dbReference type="SAM" id="MobiDB-lite"/>
    </source>
</evidence>
<dbReference type="Proteomes" id="UP000078397">
    <property type="component" value="Unassembled WGS sequence"/>
</dbReference>
<dbReference type="STRING" id="1380566.A0A179G480"/>
<dbReference type="OrthoDB" id="5273213at2759"/>
<evidence type="ECO:0000313" key="5">
    <source>
        <dbReference type="EMBL" id="OAQ72320.1"/>
    </source>
</evidence>
<feature type="region of interest" description="Disordered" evidence="3">
    <location>
        <begin position="507"/>
        <end position="545"/>
    </location>
</feature>
<dbReference type="RefSeq" id="XP_018148403.1">
    <property type="nucleotide sequence ID" value="XM_018280369.1"/>
</dbReference>
<evidence type="ECO:0000256" key="1">
    <source>
        <dbReference type="ARBA" id="ARBA00022614"/>
    </source>
</evidence>
<dbReference type="PANTHER" id="PTHR15454">
    <property type="entry name" value="NISCHARIN RELATED"/>
    <property type="match status" value="1"/>
</dbReference>
<dbReference type="SUPFAM" id="SSF52058">
    <property type="entry name" value="L domain-like"/>
    <property type="match status" value="1"/>
</dbReference>
<dbReference type="Gene3D" id="2.30.30.190">
    <property type="entry name" value="CAP Gly-rich-like domain"/>
    <property type="match status" value="1"/>
</dbReference>
<dbReference type="GeneID" id="28844363"/>
<dbReference type="KEGG" id="pchm:VFPPC_00329"/>
<name>A0A179G480_METCM</name>
<dbReference type="InterPro" id="IPR001611">
    <property type="entry name" value="Leu-rich_rpt"/>
</dbReference>
<dbReference type="GO" id="GO:0005737">
    <property type="term" value="C:cytoplasm"/>
    <property type="evidence" value="ECO:0007669"/>
    <property type="project" value="TreeGrafter"/>
</dbReference>
<proteinExistence type="predicted"/>